<keyword evidence="1" id="KW-0472">Membrane</keyword>
<proteinExistence type="predicted"/>
<protein>
    <submittedName>
        <fullName evidence="2">Uncharacterized protein</fullName>
    </submittedName>
</protein>
<feature type="non-terminal residue" evidence="2">
    <location>
        <position position="75"/>
    </location>
</feature>
<gene>
    <name evidence="2" type="ORF">LCGC14_2674220</name>
</gene>
<reference evidence="2" key="1">
    <citation type="journal article" date="2015" name="Nature">
        <title>Complex archaea that bridge the gap between prokaryotes and eukaryotes.</title>
        <authorList>
            <person name="Spang A."/>
            <person name="Saw J.H."/>
            <person name="Jorgensen S.L."/>
            <person name="Zaremba-Niedzwiedzka K."/>
            <person name="Martijn J."/>
            <person name="Lind A.E."/>
            <person name="van Eijk R."/>
            <person name="Schleper C."/>
            <person name="Guy L."/>
            <person name="Ettema T.J."/>
        </authorList>
    </citation>
    <scope>NUCLEOTIDE SEQUENCE</scope>
</reference>
<evidence type="ECO:0000313" key="2">
    <source>
        <dbReference type="EMBL" id="KKK95295.1"/>
    </source>
</evidence>
<feature type="transmembrane region" description="Helical" evidence="1">
    <location>
        <begin position="33"/>
        <end position="54"/>
    </location>
</feature>
<dbReference type="EMBL" id="LAZR01046973">
    <property type="protein sequence ID" value="KKK95295.1"/>
    <property type="molecule type" value="Genomic_DNA"/>
</dbReference>
<keyword evidence="1" id="KW-1133">Transmembrane helix</keyword>
<dbReference type="AlphaFoldDB" id="A0A0F9AAQ1"/>
<organism evidence="2">
    <name type="scientific">marine sediment metagenome</name>
    <dbReference type="NCBI Taxonomy" id="412755"/>
    <lineage>
        <taxon>unclassified sequences</taxon>
        <taxon>metagenomes</taxon>
        <taxon>ecological metagenomes</taxon>
    </lineage>
</organism>
<evidence type="ECO:0000256" key="1">
    <source>
        <dbReference type="SAM" id="Phobius"/>
    </source>
</evidence>
<comment type="caution">
    <text evidence="2">The sequence shown here is derived from an EMBL/GenBank/DDBJ whole genome shotgun (WGS) entry which is preliminary data.</text>
</comment>
<accession>A0A0F9AAQ1</accession>
<name>A0A0F9AAQ1_9ZZZZ</name>
<keyword evidence="1" id="KW-0812">Transmembrane</keyword>
<sequence>MNEQYYYSFLYLLRQTAELLGKYWWWWVAKVHAYPLTAIVVMLMGLLILMVYGIRRKGVVTVVIGNELHDLIRAM</sequence>